<dbReference type="EMBL" id="JAVREK010000011">
    <property type="protein sequence ID" value="MDT0302878.1"/>
    <property type="molecule type" value="Genomic_DNA"/>
</dbReference>
<dbReference type="Proteomes" id="UP001183226">
    <property type="component" value="Unassembled WGS sequence"/>
</dbReference>
<keyword evidence="3" id="KW-1185">Reference proteome</keyword>
<evidence type="ECO:0008006" key="4">
    <source>
        <dbReference type="Google" id="ProtNLM"/>
    </source>
</evidence>
<feature type="region of interest" description="Disordered" evidence="1">
    <location>
        <begin position="95"/>
        <end position="204"/>
    </location>
</feature>
<reference evidence="3" key="1">
    <citation type="submission" date="2023-07" db="EMBL/GenBank/DDBJ databases">
        <title>30 novel species of actinomycetes from the DSMZ collection.</title>
        <authorList>
            <person name="Nouioui I."/>
        </authorList>
    </citation>
    <scope>NUCLEOTIDE SEQUENCE [LARGE SCALE GENOMIC DNA]</scope>
    <source>
        <strain evidence="3">DSM 45055</strain>
    </source>
</reference>
<proteinExistence type="predicted"/>
<feature type="compositionally biased region" description="Gly residues" evidence="1">
    <location>
        <begin position="126"/>
        <end position="138"/>
    </location>
</feature>
<organism evidence="2 3">
    <name type="scientific">Streptomonospora wellingtoniae</name>
    <dbReference type="NCBI Taxonomy" id="3075544"/>
    <lineage>
        <taxon>Bacteria</taxon>
        <taxon>Bacillati</taxon>
        <taxon>Actinomycetota</taxon>
        <taxon>Actinomycetes</taxon>
        <taxon>Streptosporangiales</taxon>
        <taxon>Nocardiopsidaceae</taxon>
        <taxon>Streptomonospora</taxon>
    </lineage>
</organism>
<protein>
    <recommendedName>
        <fullName evidence="4">Helix-turn-helix domain-containing protein</fullName>
    </recommendedName>
</protein>
<sequence length="289" mass="31807">MRHEDHFSIFANQAIRDGRLSGLARSVLFELLSRPPGWQSNADRMWRQARKDRGDRAEGRRAFRAAFAELEEFGYLVRDLDRSGNRVETVMHLYHIPQEGSGKGSRNPSGNGSRNGVTGEADGQQAGEGDGTAWGTGSGTPQSGTSESGTSESGTSETGTSLRSTDHGSTDVGSTEDEESFRARSARSGSIASDQASDDEQARQAELERRWNLVRALSPDEIHEAMHALEKRRPQIYRDCRQRAIAQYEREKPGAPAILVDQLSYMYALMHYFNGVTPMCLAKPIGIAS</sequence>
<evidence type="ECO:0000313" key="3">
    <source>
        <dbReference type="Proteomes" id="UP001183226"/>
    </source>
</evidence>
<feature type="compositionally biased region" description="Low complexity" evidence="1">
    <location>
        <begin position="139"/>
        <end position="161"/>
    </location>
</feature>
<evidence type="ECO:0000313" key="2">
    <source>
        <dbReference type="EMBL" id="MDT0302878.1"/>
    </source>
</evidence>
<comment type="caution">
    <text evidence="2">The sequence shown here is derived from an EMBL/GenBank/DDBJ whole genome shotgun (WGS) entry which is preliminary data.</text>
</comment>
<gene>
    <name evidence="2" type="ORF">RM446_12215</name>
</gene>
<feature type="compositionally biased region" description="Polar residues" evidence="1">
    <location>
        <begin position="104"/>
        <end position="116"/>
    </location>
</feature>
<name>A0ABU2KUS6_9ACTN</name>
<dbReference type="RefSeq" id="WP_311545362.1">
    <property type="nucleotide sequence ID" value="NZ_JAVREK010000011.1"/>
</dbReference>
<evidence type="ECO:0000256" key="1">
    <source>
        <dbReference type="SAM" id="MobiDB-lite"/>
    </source>
</evidence>
<accession>A0ABU2KUS6</accession>